<dbReference type="EMBL" id="BARW01025445">
    <property type="protein sequence ID" value="GAJ08653.1"/>
    <property type="molecule type" value="Genomic_DNA"/>
</dbReference>
<evidence type="ECO:0008006" key="2">
    <source>
        <dbReference type="Google" id="ProtNLM"/>
    </source>
</evidence>
<organism evidence="1">
    <name type="scientific">marine sediment metagenome</name>
    <dbReference type="NCBI Taxonomy" id="412755"/>
    <lineage>
        <taxon>unclassified sequences</taxon>
        <taxon>metagenomes</taxon>
        <taxon>ecological metagenomes</taxon>
    </lineage>
</organism>
<sequence length="261" mass="27083">DEGDITPNGGAIITLKGMGEGRVRIAPTVEPAAAVIVSGHTLNLEDIIVTALSDVHPALRVTGGACVATRCELNGGAGGVLHDAVQQVGGTLTLQNCVTPVGDIDLSAAACTLVIEGGNYAGAFDMAGAFAHQVQIRHSDWNGQNWNLAGADGSFDFESNNDIGDITDASTVAVSARISRCDVTGTFSKTGTTVWVVDNCEIIEITRDNTDGDIDVYGGIVLTVTSSAGIIRLVGTQYRAINRTATGNIVDQSPWLADMPW</sequence>
<accession>X1TTI6</accession>
<proteinExistence type="predicted"/>
<name>X1TTI6_9ZZZZ</name>
<feature type="non-terminal residue" evidence="1">
    <location>
        <position position="261"/>
    </location>
</feature>
<dbReference type="AlphaFoldDB" id="X1TTI6"/>
<reference evidence="1" key="1">
    <citation type="journal article" date="2014" name="Front. Microbiol.">
        <title>High frequency of phylogenetically diverse reductive dehalogenase-homologous genes in deep subseafloor sedimentary metagenomes.</title>
        <authorList>
            <person name="Kawai M."/>
            <person name="Futagami T."/>
            <person name="Toyoda A."/>
            <person name="Takaki Y."/>
            <person name="Nishi S."/>
            <person name="Hori S."/>
            <person name="Arai W."/>
            <person name="Tsubouchi T."/>
            <person name="Morono Y."/>
            <person name="Uchiyama I."/>
            <person name="Ito T."/>
            <person name="Fujiyama A."/>
            <person name="Inagaki F."/>
            <person name="Takami H."/>
        </authorList>
    </citation>
    <scope>NUCLEOTIDE SEQUENCE</scope>
    <source>
        <strain evidence="1">Expedition CK06-06</strain>
    </source>
</reference>
<comment type="caution">
    <text evidence="1">The sequence shown here is derived from an EMBL/GenBank/DDBJ whole genome shotgun (WGS) entry which is preliminary data.</text>
</comment>
<feature type="non-terminal residue" evidence="1">
    <location>
        <position position="1"/>
    </location>
</feature>
<evidence type="ECO:0000313" key="1">
    <source>
        <dbReference type="EMBL" id="GAJ08653.1"/>
    </source>
</evidence>
<gene>
    <name evidence="1" type="ORF">S12H4_41709</name>
</gene>
<protein>
    <recommendedName>
        <fullName evidence="2">Right handed beta helix domain-containing protein</fullName>
    </recommendedName>
</protein>